<protein>
    <recommendedName>
        <fullName evidence="4">DUF4307 domain-containing protein</fullName>
    </recommendedName>
</protein>
<dbReference type="RefSeq" id="WP_018381890.1">
    <property type="nucleotide sequence ID" value="NZ_LLZU01000038.1"/>
</dbReference>
<feature type="transmembrane region" description="Helical" evidence="1">
    <location>
        <begin position="28"/>
        <end position="48"/>
    </location>
</feature>
<dbReference type="eggNOG" id="ENOG5033B4I">
    <property type="taxonomic scope" value="Bacteria"/>
</dbReference>
<dbReference type="Proteomes" id="UP000050867">
    <property type="component" value="Unassembled WGS sequence"/>
</dbReference>
<name>A0A0T6LM62_WENVI</name>
<dbReference type="AlphaFoldDB" id="A0A0T6LM62"/>
<sequence>MSATLSGPPAGRYGRTTAESSVRRLRRVGMVLAVAGVAVIGWFGWAYVDKQDISGQLVRFKVVSDSRVEVHLEVHKPKDQDGVCTLRSRGEDGAEVGLKDVRIAERSEVVNTVVELRTTARATTAELVRCQPAD</sequence>
<reference evidence="2 3" key="1">
    <citation type="submission" date="2015-10" db="EMBL/GenBank/DDBJ databases">
        <title>Draft genome sequence of pyrrolomycin-producing Streptomyces vitaminophilus.</title>
        <authorList>
            <person name="Graham D.E."/>
            <person name="Mahan K.M."/>
            <person name="Klingeman D.M."/>
            <person name="Hettich R.L."/>
            <person name="Parry R.J."/>
        </authorList>
    </citation>
    <scope>NUCLEOTIDE SEQUENCE [LARGE SCALE GENOMIC DNA]</scope>
    <source>
        <strain evidence="2 3">ATCC 31673</strain>
    </source>
</reference>
<proteinExistence type="predicted"/>
<dbReference type="Pfam" id="PF14155">
    <property type="entry name" value="DUF4307"/>
    <property type="match status" value="1"/>
</dbReference>
<dbReference type="InterPro" id="IPR025443">
    <property type="entry name" value="DUF4307"/>
</dbReference>
<organism evidence="2 3">
    <name type="scientific">Wenjunlia vitaminophila</name>
    <name type="common">Streptomyces vitaminophilus</name>
    <dbReference type="NCBI Taxonomy" id="76728"/>
    <lineage>
        <taxon>Bacteria</taxon>
        <taxon>Bacillati</taxon>
        <taxon>Actinomycetota</taxon>
        <taxon>Actinomycetes</taxon>
        <taxon>Kitasatosporales</taxon>
        <taxon>Streptomycetaceae</taxon>
        <taxon>Wenjunlia</taxon>
    </lineage>
</organism>
<accession>A0A0T6LM62</accession>
<evidence type="ECO:0000313" key="2">
    <source>
        <dbReference type="EMBL" id="KRV46985.1"/>
    </source>
</evidence>
<evidence type="ECO:0000313" key="3">
    <source>
        <dbReference type="Proteomes" id="UP000050867"/>
    </source>
</evidence>
<keyword evidence="1" id="KW-0472">Membrane</keyword>
<gene>
    <name evidence="2" type="ORF">AQ490_09495</name>
</gene>
<comment type="caution">
    <text evidence="2">The sequence shown here is derived from an EMBL/GenBank/DDBJ whole genome shotgun (WGS) entry which is preliminary data.</text>
</comment>
<keyword evidence="3" id="KW-1185">Reference proteome</keyword>
<keyword evidence="1" id="KW-1133">Transmembrane helix</keyword>
<dbReference type="STRING" id="76728.AQ490_09495"/>
<evidence type="ECO:0000256" key="1">
    <source>
        <dbReference type="SAM" id="Phobius"/>
    </source>
</evidence>
<keyword evidence="1" id="KW-0812">Transmembrane</keyword>
<evidence type="ECO:0008006" key="4">
    <source>
        <dbReference type="Google" id="ProtNLM"/>
    </source>
</evidence>
<dbReference type="EMBL" id="LLZU01000038">
    <property type="protein sequence ID" value="KRV46985.1"/>
    <property type="molecule type" value="Genomic_DNA"/>
</dbReference>
<dbReference type="OrthoDB" id="4324067at2"/>